<dbReference type="InterPro" id="IPR001128">
    <property type="entry name" value="Cyt_P450"/>
</dbReference>
<keyword evidence="5 7" id="KW-0408">Iron</keyword>
<dbReference type="Pfam" id="PF00067">
    <property type="entry name" value="p450"/>
    <property type="match status" value="1"/>
</dbReference>
<dbReference type="InterPro" id="IPR036396">
    <property type="entry name" value="Cyt_P450_sf"/>
</dbReference>
<dbReference type="AlphaFoldDB" id="A0A849CCU6"/>
<keyword evidence="4 7" id="KW-0560">Oxidoreductase</keyword>
<dbReference type="InterPro" id="IPR017972">
    <property type="entry name" value="Cyt_P450_CS"/>
</dbReference>
<evidence type="ECO:0000256" key="5">
    <source>
        <dbReference type="ARBA" id="ARBA00023004"/>
    </source>
</evidence>
<keyword evidence="3 7" id="KW-0479">Metal-binding</keyword>
<dbReference type="SUPFAM" id="SSF48264">
    <property type="entry name" value="Cytochrome P450"/>
    <property type="match status" value="1"/>
</dbReference>
<dbReference type="PROSITE" id="PS00086">
    <property type="entry name" value="CYTOCHROME_P450"/>
    <property type="match status" value="1"/>
</dbReference>
<dbReference type="EMBL" id="JABELX010000004">
    <property type="protein sequence ID" value="NNH70861.1"/>
    <property type="molecule type" value="Genomic_DNA"/>
</dbReference>
<sequence length="406" mass="45716">MTQIEPQRMDSASGCPVQDFNYRELKPAGTWHAAYDGFRAEAPLYRNEFGPGFWTVVNHEGILHILQRPGIFSSSVVTVLDPDPKYRWIPEMLDGSEHMEWRKQLGPLFSPQAVERLEEKVRTRAVELIDSILAKGTDSCDLMAEFAQRYPTTIFLELIGLPTDELDQFMEWEHAILHSSSEDLEELARIRAEAMQAVQARFASVIAERRVSPRDDIISRAQTFVVEGQPVSDADLLSFCLLMFMAGMDTVSVTLGWSFHHLATHPEDRARIVEDPELIPSAIEEFLRAYAIVIPARKVLQDTEVQGCPMKAGDMVNFPLSASTRDEAAFLDAATVDIERNPNNHVAFGAGPHRCLGSHLARRELRIALEEWHKRIPEYRVVAGAELLETGGQLGLTSLPLEWNRS</sequence>
<evidence type="ECO:0000256" key="4">
    <source>
        <dbReference type="ARBA" id="ARBA00023002"/>
    </source>
</evidence>
<comment type="similarity">
    <text evidence="1 7">Belongs to the cytochrome P450 family.</text>
</comment>
<evidence type="ECO:0000256" key="3">
    <source>
        <dbReference type="ARBA" id="ARBA00022723"/>
    </source>
</evidence>
<evidence type="ECO:0000256" key="2">
    <source>
        <dbReference type="ARBA" id="ARBA00022617"/>
    </source>
</evidence>
<keyword evidence="2 7" id="KW-0349">Heme</keyword>
<evidence type="ECO:0000256" key="6">
    <source>
        <dbReference type="ARBA" id="ARBA00023033"/>
    </source>
</evidence>
<evidence type="ECO:0000313" key="8">
    <source>
        <dbReference type="EMBL" id="NNH70861.1"/>
    </source>
</evidence>
<evidence type="ECO:0000256" key="1">
    <source>
        <dbReference type="ARBA" id="ARBA00010617"/>
    </source>
</evidence>
<dbReference type="CDD" id="cd11035">
    <property type="entry name" value="P450cam-like"/>
    <property type="match status" value="1"/>
</dbReference>
<dbReference type="PANTHER" id="PTHR46696">
    <property type="entry name" value="P450, PUTATIVE (EUROFUNG)-RELATED"/>
    <property type="match status" value="1"/>
</dbReference>
<dbReference type="InterPro" id="IPR002397">
    <property type="entry name" value="Cyt_P450_B"/>
</dbReference>
<proteinExistence type="inferred from homology"/>
<evidence type="ECO:0000313" key="9">
    <source>
        <dbReference type="Proteomes" id="UP000586827"/>
    </source>
</evidence>
<keyword evidence="6 7" id="KW-0503">Monooxygenase</keyword>
<dbReference type="PRINTS" id="PR00359">
    <property type="entry name" value="BP450"/>
</dbReference>
<reference evidence="8 9" key="1">
    <citation type="submission" date="2020-05" db="EMBL/GenBank/DDBJ databases">
        <title>MicrobeNet Type strains.</title>
        <authorList>
            <person name="Nicholson A.C."/>
        </authorList>
    </citation>
    <scope>NUCLEOTIDE SEQUENCE [LARGE SCALE GENOMIC DNA]</scope>
    <source>
        <strain evidence="8 9">JCM 3224</strain>
    </source>
</reference>
<dbReference type="GO" id="GO:0016705">
    <property type="term" value="F:oxidoreductase activity, acting on paired donors, with incorporation or reduction of molecular oxygen"/>
    <property type="evidence" value="ECO:0007669"/>
    <property type="project" value="InterPro"/>
</dbReference>
<keyword evidence="9" id="KW-1185">Reference proteome</keyword>
<protein>
    <submittedName>
        <fullName evidence="8">Cytochrome P450</fullName>
    </submittedName>
</protein>
<gene>
    <name evidence="8" type="ORF">HLB23_13475</name>
</gene>
<evidence type="ECO:0000256" key="7">
    <source>
        <dbReference type="RuleBase" id="RU000461"/>
    </source>
</evidence>
<dbReference type="Proteomes" id="UP000586827">
    <property type="component" value="Unassembled WGS sequence"/>
</dbReference>
<accession>A0A849CCU6</accession>
<dbReference type="PANTHER" id="PTHR46696:SF6">
    <property type="entry name" value="P450, PUTATIVE (EUROFUNG)-RELATED"/>
    <property type="match status" value="1"/>
</dbReference>
<dbReference type="GO" id="GO:0020037">
    <property type="term" value="F:heme binding"/>
    <property type="evidence" value="ECO:0007669"/>
    <property type="project" value="InterPro"/>
</dbReference>
<name>A0A849CCU6_9NOCA</name>
<organism evidence="8 9">
    <name type="scientific">Nocardia uniformis</name>
    <dbReference type="NCBI Taxonomy" id="53432"/>
    <lineage>
        <taxon>Bacteria</taxon>
        <taxon>Bacillati</taxon>
        <taxon>Actinomycetota</taxon>
        <taxon>Actinomycetes</taxon>
        <taxon>Mycobacteriales</taxon>
        <taxon>Nocardiaceae</taxon>
        <taxon>Nocardia</taxon>
    </lineage>
</organism>
<dbReference type="GO" id="GO:0004497">
    <property type="term" value="F:monooxygenase activity"/>
    <property type="evidence" value="ECO:0007669"/>
    <property type="project" value="UniProtKB-KW"/>
</dbReference>
<dbReference type="PRINTS" id="PR00385">
    <property type="entry name" value="P450"/>
</dbReference>
<dbReference type="Gene3D" id="1.10.630.10">
    <property type="entry name" value="Cytochrome P450"/>
    <property type="match status" value="1"/>
</dbReference>
<dbReference type="GO" id="GO:0005506">
    <property type="term" value="F:iron ion binding"/>
    <property type="evidence" value="ECO:0007669"/>
    <property type="project" value="InterPro"/>
</dbReference>
<comment type="caution">
    <text evidence="8">The sequence shown here is derived from an EMBL/GenBank/DDBJ whole genome shotgun (WGS) entry which is preliminary data.</text>
</comment>